<evidence type="ECO:0000313" key="2">
    <source>
        <dbReference type="Proteomes" id="UP000095283"/>
    </source>
</evidence>
<organism evidence="2 3">
    <name type="scientific">Heterorhabditis bacteriophora</name>
    <name type="common">Entomopathogenic nematode worm</name>
    <dbReference type="NCBI Taxonomy" id="37862"/>
    <lineage>
        <taxon>Eukaryota</taxon>
        <taxon>Metazoa</taxon>
        <taxon>Ecdysozoa</taxon>
        <taxon>Nematoda</taxon>
        <taxon>Chromadorea</taxon>
        <taxon>Rhabditida</taxon>
        <taxon>Rhabditina</taxon>
        <taxon>Rhabditomorpha</taxon>
        <taxon>Strongyloidea</taxon>
        <taxon>Heterorhabditidae</taxon>
        <taxon>Heterorhabditis</taxon>
    </lineage>
</organism>
<feature type="region of interest" description="Disordered" evidence="1">
    <location>
        <begin position="149"/>
        <end position="177"/>
    </location>
</feature>
<dbReference type="Proteomes" id="UP000095283">
    <property type="component" value="Unplaced"/>
</dbReference>
<reference evidence="3" key="1">
    <citation type="submission" date="2016-11" db="UniProtKB">
        <authorList>
            <consortium name="WormBaseParasite"/>
        </authorList>
    </citation>
    <scope>IDENTIFICATION</scope>
</reference>
<protein>
    <submittedName>
        <fullName evidence="3">Zeta_toxin domain-containing protein</fullName>
    </submittedName>
</protein>
<dbReference type="SUPFAM" id="SSF52540">
    <property type="entry name" value="P-loop containing nucleoside triphosphate hydrolases"/>
    <property type="match status" value="1"/>
</dbReference>
<sequence>MVDARNTHKLFSYAAKAGAKVIMQGDVEQLQPIGAGSGFQLTKSAVGDAKLTEIRRQGKQEDRETALSFYATDESGQIIDLKKASRSRAQTLDKGNEIKARLLGTIRETATEKDSRERLLHEYFEDPTPMQEKLIVFTAKNKDLGVINGTQAPLRRARKASPKLPAQSPKHRQGFSL</sequence>
<dbReference type="Gene3D" id="3.40.50.300">
    <property type="entry name" value="P-loop containing nucleotide triphosphate hydrolases"/>
    <property type="match status" value="2"/>
</dbReference>
<keyword evidence="2" id="KW-1185">Reference proteome</keyword>
<accession>A0A1I7WCZ6</accession>
<dbReference type="Pfam" id="PF13604">
    <property type="entry name" value="AAA_30"/>
    <property type="match status" value="1"/>
</dbReference>
<evidence type="ECO:0000313" key="3">
    <source>
        <dbReference type="WBParaSite" id="Hba_02607"/>
    </source>
</evidence>
<evidence type="ECO:0000256" key="1">
    <source>
        <dbReference type="SAM" id="MobiDB-lite"/>
    </source>
</evidence>
<proteinExistence type="predicted"/>
<dbReference type="AlphaFoldDB" id="A0A1I7WCZ6"/>
<dbReference type="InterPro" id="IPR027417">
    <property type="entry name" value="P-loop_NTPase"/>
</dbReference>
<name>A0A1I7WCZ6_HETBA</name>
<dbReference type="WBParaSite" id="Hba_02607">
    <property type="protein sequence ID" value="Hba_02607"/>
    <property type="gene ID" value="Hba_02607"/>
</dbReference>